<protein>
    <recommendedName>
        <fullName evidence="2">HNH domain-containing protein</fullName>
    </recommendedName>
</protein>
<feature type="compositionally biased region" description="Low complexity" evidence="1">
    <location>
        <begin position="52"/>
        <end position="61"/>
    </location>
</feature>
<feature type="compositionally biased region" description="Basic residues" evidence="1">
    <location>
        <begin position="35"/>
        <end position="44"/>
    </location>
</feature>
<dbReference type="GO" id="GO:0004519">
    <property type="term" value="F:endonuclease activity"/>
    <property type="evidence" value="ECO:0007669"/>
    <property type="project" value="InterPro"/>
</dbReference>
<dbReference type="Pfam" id="PF01844">
    <property type="entry name" value="HNH"/>
    <property type="match status" value="1"/>
</dbReference>
<organism evidence="3 4">
    <name type="scientific">Staphylotrichum tortipilum</name>
    <dbReference type="NCBI Taxonomy" id="2831512"/>
    <lineage>
        <taxon>Eukaryota</taxon>
        <taxon>Fungi</taxon>
        <taxon>Dikarya</taxon>
        <taxon>Ascomycota</taxon>
        <taxon>Pezizomycotina</taxon>
        <taxon>Sordariomycetes</taxon>
        <taxon>Sordariomycetidae</taxon>
        <taxon>Sordariales</taxon>
        <taxon>Chaetomiaceae</taxon>
        <taxon>Staphylotrichum</taxon>
    </lineage>
</organism>
<dbReference type="PANTHER" id="PTHR37827">
    <property type="entry name" value="TUDOR DOMAIN-CONTAINING PROTEIN"/>
    <property type="match status" value="1"/>
</dbReference>
<gene>
    <name evidence="3" type="ORF">C8A05DRAFT_36037</name>
</gene>
<feature type="domain" description="HNH" evidence="2">
    <location>
        <begin position="177"/>
        <end position="227"/>
    </location>
</feature>
<dbReference type="GO" id="GO:0003676">
    <property type="term" value="F:nucleic acid binding"/>
    <property type="evidence" value="ECO:0007669"/>
    <property type="project" value="InterPro"/>
</dbReference>
<dbReference type="AlphaFoldDB" id="A0AAN6MGW0"/>
<dbReference type="Proteomes" id="UP001303889">
    <property type="component" value="Unassembled WGS sequence"/>
</dbReference>
<evidence type="ECO:0000256" key="1">
    <source>
        <dbReference type="SAM" id="MobiDB-lite"/>
    </source>
</evidence>
<sequence>MSTEIAPEHLTNYETLHDLLSALLIERLALPFTKPKPKPKRRSKPTPPSPDSSPLEDTPPTADEIADFTTYIATALFTILPPALQSLTHHTWTTSTPPLSTLYPFPLSHAITATLLHPLDPSIPATLSAYGLTAPVSSTLPSDLPTPTEFLTPLLTASLPTSTTPPPPPRSTRTSACELCERSWVRLTYHHLIPRMVHEKVVKRGWHGKEALQNVAWLCRACHSFVHRFRGHEVLAREYYTVERLRGAEEVRAF</sequence>
<dbReference type="PANTHER" id="PTHR37827:SF1">
    <property type="entry name" value="HNH DOMAIN-CONTAINING PROTEIN"/>
    <property type="match status" value="1"/>
</dbReference>
<dbReference type="EMBL" id="MU855681">
    <property type="protein sequence ID" value="KAK3900339.1"/>
    <property type="molecule type" value="Genomic_DNA"/>
</dbReference>
<reference evidence="3" key="1">
    <citation type="journal article" date="2023" name="Mol. Phylogenet. Evol.">
        <title>Genome-scale phylogeny and comparative genomics of the fungal order Sordariales.</title>
        <authorList>
            <person name="Hensen N."/>
            <person name="Bonometti L."/>
            <person name="Westerberg I."/>
            <person name="Brannstrom I.O."/>
            <person name="Guillou S."/>
            <person name="Cros-Aarteil S."/>
            <person name="Calhoun S."/>
            <person name="Haridas S."/>
            <person name="Kuo A."/>
            <person name="Mondo S."/>
            <person name="Pangilinan J."/>
            <person name="Riley R."/>
            <person name="LaButti K."/>
            <person name="Andreopoulos B."/>
            <person name="Lipzen A."/>
            <person name="Chen C."/>
            <person name="Yan M."/>
            <person name="Daum C."/>
            <person name="Ng V."/>
            <person name="Clum A."/>
            <person name="Steindorff A."/>
            <person name="Ohm R.A."/>
            <person name="Martin F."/>
            <person name="Silar P."/>
            <person name="Natvig D.O."/>
            <person name="Lalanne C."/>
            <person name="Gautier V."/>
            <person name="Ament-Velasquez S.L."/>
            <person name="Kruys A."/>
            <person name="Hutchinson M.I."/>
            <person name="Powell A.J."/>
            <person name="Barry K."/>
            <person name="Miller A.N."/>
            <person name="Grigoriev I.V."/>
            <person name="Debuchy R."/>
            <person name="Gladieux P."/>
            <person name="Hiltunen Thoren M."/>
            <person name="Johannesson H."/>
        </authorList>
    </citation>
    <scope>NUCLEOTIDE SEQUENCE</scope>
    <source>
        <strain evidence="3">CBS 103.79</strain>
    </source>
</reference>
<dbReference type="InterPro" id="IPR002711">
    <property type="entry name" value="HNH"/>
</dbReference>
<proteinExistence type="predicted"/>
<feature type="non-terminal residue" evidence="3">
    <location>
        <position position="254"/>
    </location>
</feature>
<reference evidence="3" key="2">
    <citation type="submission" date="2023-05" db="EMBL/GenBank/DDBJ databases">
        <authorList>
            <consortium name="Lawrence Berkeley National Laboratory"/>
            <person name="Steindorff A."/>
            <person name="Hensen N."/>
            <person name="Bonometti L."/>
            <person name="Westerberg I."/>
            <person name="Brannstrom I.O."/>
            <person name="Guillou S."/>
            <person name="Cros-Aarteil S."/>
            <person name="Calhoun S."/>
            <person name="Haridas S."/>
            <person name="Kuo A."/>
            <person name="Mondo S."/>
            <person name="Pangilinan J."/>
            <person name="Riley R."/>
            <person name="Labutti K."/>
            <person name="Andreopoulos B."/>
            <person name="Lipzen A."/>
            <person name="Chen C."/>
            <person name="Yanf M."/>
            <person name="Daum C."/>
            <person name="Ng V."/>
            <person name="Clum A."/>
            <person name="Ohm R."/>
            <person name="Martin F."/>
            <person name="Silar P."/>
            <person name="Natvig D."/>
            <person name="Lalanne C."/>
            <person name="Gautier V."/>
            <person name="Ament-Velasquez S.L."/>
            <person name="Kruys A."/>
            <person name="Hutchinson M.I."/>
            <person name="Powell A.J."/>
            <person name="Barry K."/>
            <person name="Miller A.N."/>
            <person name="Grigoriev I.V."/>
            <person name="Debuchy R."/>
            <person name="Gladieux P."/>
            <person name="Thoren M.H."/>
            <person name="Johannesson H."/>
        </authorList>
    </citation>
    <scope>NUCLEOTIDE SEQUENCE</scope>
    <source>
        <strain evidence="3">CBS 103.79</strain>
    </source>
</reference>
<comment type="caution">
    <text evidence="3">The sequence shown here is derived from an EMBL/GenBank/DDBJ whole genome shotgun (WGS) entry which is preliminary data.</text>
</comment>
<dbReference type="GO" id="GO:0008270">
    <property type="term" value="F:zinc ion binding"/>
    <property type="evidence" value="ECO:0007669"/>
    <property type="project" value="InterPro"/>
</dbReference>
<accession>A0AAN6MGW0</accession>
<keyword evidence="4" id="KW-1185">Reference proteome</keyword>
<feature type="region of interest" description="Disordered" evidence="1">
    <location>
        <begin position="34"/>
        <end position="62"/>
    </location>
</feature>
<evidence type="ECO:0000313" key="3">
    <source>
        <dbReference type="EMBL" id="KAK3900339.1"/>
    </source>
</evidence>
<evidence type="ECO:0000259" key="2">
    <source>
        <dbReference type="Pfam" id="PF01844"/>
    </source>
</evidence>
<name>A0AAN6MGW0_9PEZI</name>
<evidence type="ECO:0000313" key="4">
    <source>
        <dbReference type="Proteomes" id="UP001303889"/>
    </source>
</evidence>